<dbReference type="RefSeq" id="WP_012799744.1">
    <property type="nucleotide sequence ID" value="NC_013165.1"/>
</dbReference>
<name>C7N3C3_SLAHD</name>
<evidence type="ECO:0000313" key="2">
    <source>
        <dbReference type="Proteomes" id="UP000002026"/>
    </source>
</evidence>
<proteinExistence type="predicted"/>
<dbReference type="eggNOG" id="ENOG5032DQY">
    <property type="taxonomic scope" value="Bacteria"/>
</dbReference>
<dbReference type="KEGG" id="shi:Shel_26440"/>
<evidence type="ECO:0000313" key="1">
    <source>
        <dbReference type="EMBL" id="ACV23646.1"/>
    </source>
</evidence>
<organism evidence="1 2">
    <name type="scientific">Slackia heliotrinireducens (strain ATCC 29202 / DSM 20476 / NCTC 11029 / RHS 1)</name>
    <name type="common">Peptococcus heliotrinreducens</name>
    <dbReference type="NCBI Taxonomy" id="471855"/>
    <lineage>
        <taxon>Bacteria</taxon>
        <taxon>Bacillati</taxon>
        <taxon>Actinomycetota</taxon>
        <taxon>Coriobacteriia</taxon>
        <taxon>Eggerthellales</taxon>
        <taxon>Eggerthellaceae</taxon>
        <taxon>Slackia</taxon>
    </lineage>
</organism>
<dbReference type="Proteomes" id="UP000002026">
    <property type="component" value="Chromosome"/>
</dbReference>
<keyword evidence="2" id="KW-1185">Reference proteome</keyword>
<dbReference type="HOGENOM" id="CLU_1394613_0_0_11"/>
<dbReference type="AlphaFoldDB" id="C7N3C3"/>
<gene>
    <name evidence="1" type="ordered locus">Shel_26440</name>
</gene>
<sequence length="185" mass="21400">MIEAPDAWELWQLFDLARLAGVRSVDSMAQWFGKTPEQVDEAAYRLGLDVSMECQDLLWCDECATWRTELNESGRCKVCNERAKTERERQWIAELFEAMPPDARKPYELRDSRRGMARRVEGRPRLVVPEGASSHERAVLEAVHLAEIEGWEFRAAKREYDAVKQLLHRLRVTMGIAPRGKREAS</sequence>
<dbReference type="EMBL" id="CP001684">
    <property type="protein sequence ID" value="ACV23646.1"/>
    <property type="molecule type" value="Genomic_DNA"/>
</dbReference>
<reference evidence="1 2" key="1">
    <citation type="journal article" date="2009" name="Stand. Genomic Sci.">
        <title>Complete genome sequence of Slackia heliotrinireducens type strain (RHS 1).</title>
        <authorList>
            <person name="Pukall R."/>
            <person name="Lapidus A."/>
            <person name="Nolan M."/>
            <person name="Copeland A."/>
            <person name="Glavina Del Rio T."/>
            <person name="Lucas S."/>
            <person name="Chen F."/>
            <person name="Tice H."/>
            <person name="Cheng J.F."/>
            <person name="Chertkov O."/>
            <person name="Bruce D."/>
            <person name="Goodwin L."/>
            <person name="Kuske C."/>
            <person name="Brettin T."/>
            <person name="Detter J.C."/>
            <person name="Han C."/>
            <person name="Pitluck S."/>
            <person name="Pati A."/>
            <person name="Mavrommatis K."/>
            <person name="Ivanova N."/>
            <person name="Ovchinnikova G."/>
            <person name="Chen A."/>
            <person name="Palaniappan K."/>
            <person name="Schneider S."/>
            <person name="Rohde M."/>
            <person name="Chain P."/>
            <person name="D'haeseleer P."/>
            <person name="Goker M."/>
            <person name="Bristow J."/>
            <person name="Eisen J.A."/>
            <person name="Markowitz V."/>
            <person name="Kyrpides N.C."/>
            <person name="Klenk H.P."/>
            <person name="Hugenholtz P."/>
        </authorList>
    </citation>
    <scope>NUCLEOTIDE SEQUENCE [LARGE SCALE GENOMIC DNA]</scope>
    <source>
        <strain evidence="2">ATCC 29202 / DSM 20476 / NCTC 11029 / RHS 1</strain>
    </source>
</reference>
<accession>C7N3C3</accession>
<protein>
    <submittedName>
        <fullName evidence="1">Uncharacterized protein</fullName>
    </submittedName>
</protein>